<accession>A0A7S2GZY5</accession>
<evidence type="ECO:0000313" key="2">
    <source>
        <dbReference type="EMBL" id="CAD9476483.1"/>
    </source>
</evidence>
<dbReference type="AlphaFoldDB" id="A0A7S2GZY5"/>
<gene>
    <name evidence="2" type="ORF">DSPE1174_LOCUS28750</name>
</gene>
<dbReference type="InterPro" id="IPR038607">
    <property type="entry name" value="PhoD-like_sf"/>
</dbReference>
<dbReference type="PANTHER" id="PTHR37031">
    <property type="entry name" value="METALLOPHOSPHATASE BINDING DOMAIN PROTEIN"/>
    <property type="match status" value="1"/>
</dbReference>
<dbReference type="InterPro" id="IPR018946">
    <property type="entry name" value="PhoD-like_MPP"/>
</dbReference>
<dbReference type="Gene3D" id="3.60.21.70">
    <property type="entry name" value="PhoD-like phosphatase"/>
    <property type="match status" value="1"/>
</dbReference>
<dbReference type="EMBL" id="HBGS01055465">
    <property type="protein sequence ID" value="CAD9476483.1"/>
    <property type="molecule type" value="Transcribed_RNA"/>
</dbReference>
<name>A0A7S2GZY5_9STRA</name>
<proteinExistence type="predicted"/>
<sequence length="559" mass="63035">MNRKEKYMTEKVDPVMTPLLKKLLADEPADVAAHISKLTALADDEERARWDARVDEVGALAETLHLSLTQEIRKLRNERIGDLNGNTLVVCGPIMGKVTDSSAVIGLEVDEAARITVLATSKSGGVPHTVEASRNFPGMAPRTLVLQGLRPDTIYTYTFEGLAAAQDSELGELKLQFRTLPEDSNVRRVRVLVQSCDQPRRMLEGEENPWGRLKNLCSRGECDVMLHLGDQVYTKMDGFLDRAKQNMDSYDRPNANTLVKAKMLNMAKEELRSCYRYTWSLPECRATLAQSSHLMIWSDNDVANDFTEKQNPDGTQYYSDQFIKAAMGVYTEYQRQLWDPSCEGQLPAKEQTLMEEWHFHKYGPLGIFLVDMRGNRITAGGIMCKGDIMSAKQKAALETAFADPEITCMLVASEIPFVSQDSPAMKKAAKKIKFLEGHWAYKYEECTWVYDTCCNWKAVDPERRDVILLGGDIHTGVESVLKDNKTGVEVKSITASPITNHVCDFYLPLEGQYDDRYSWSHKHLKGMRNFCKIDAKFDEDGACTMDVSMVEIPTNPSHH</sequence>
<organism evidence="2">
    <name type="scientific">Octactis speculum</name>
    <dbReference type="NCBI Taxonomy" id="3111310"/>
    <lineage>
        <taxon>Eukaryota</taxon>
        <taxon>Sar</taxon>
        <taxon>Stramenopiles</taxon>
        <taxon>Ochrophyta</taxon>
        <taxon>Dictyochophyceae</taxon>
        <taxon>Dictyochales</taxon>
        <taxon>Dictyochaceae</taxon>
        <taxon>Octactis</taxon>
    </lineage>
</organism>
<dbReference type="PANTHER" id="PTHR37031:SF2">
    <property type="entry name" value="PHOD-LIKE PHOSPHATASE METALLOPHOSPHATASE DOMAIN-CONTAINING PROTEIN"/>
    <property type="match status" value="1"/>
</dbReference>
<reference evidence="2" key="1">
    <citation type="submission" date="2021-01" db="EMBL/GenBank/DDBJ databases">
        <authorList>
            <person name="Corre E."/>
            <person name="Pelletier E."/>
            <person name="Niang G."/>
            <person name="Scheremetjew M."/>
            <person name="Finn R."/>
            <person name="Kale V."/>
            <person name="Holt S."/>
            <person name="Cochrane G."/>
            <person name="Meng A."/>
            <person name="Brown T."/>
            <person name="Cohen L."/>
        </authorList>
    </citation>
    <scope>NUCLEOTIDE SEQUENCE</scope>
    <source>
        <strain evidence="2">CCMP1381</strain>
    </source>
</reference>
<dbReference type="Pfam" id="PF09423">
    <property type="entry name" value="PhoD"/>
    <property type="match status" value="1"/>
</dbReference>
<feature type="domain" description="PhoD-like phosphatase metallophosphatase" evidence="1">
    <location>
        <begin position="217"/>
        <end position="499"/>
    </location>
</feature>
<evidence type="ECO:0000259" key="1">
    <source>
        <dbReference type="Pfam" id="PF09423"/>
    </source>
</evidence>
<protein>
    <recommendedName>
        <fullName evidence="1">PhoD-like phosphatase metallophosphatase domain-containing protein</fullName>
    </recommendedName>
</protein>